<evidence type="ECO:0000259" key="1">
    <source>
        <dbReference type="Pfam" id="PF13182"/>
    </source>
</evidence>
<dbReference type="Proteomes" id="UP000640335">
    <property type="component" value="Unassembled WGS sequence"/>
</dbReference>
<dbReference type="InterPro" id="IPR025248">
    <property type="entry name" value="DUF4007"/>
</dbReference>
<name>A0ABR8Q2D0_9CLOT</name>
<dbReference type="RefSeq" id="WP_191749340.1">
    <property type="nucleotide sequence ID" value="NZ_JACSQZ010000013.1"/>
</dbReference>
<evidence type="ECO:0000313" key="2">
    <source>
        <dbReference type="EMBL" id="MBD7914583.1"/>
    </source>
</evidence>
<accession>A0ABR8Q2D0</accession>
<organism evidence="2 3">
    <name type="scientific">Clostridium gallinarum</name>
    <dbReference type="NCBI Taxonomy" id="2762246"/>
    <lineage>
        <taxon>Bacteria</taxon>
        <taxon>Bacillati</taxon>
        <taxon>Bacillota</taxon>
        <taxon>Clostridia</taxon>
        <taxon>Eubacteriales</taxon>
        <taxon>Clostridiaceae</taxon>
        <taxon>Clostridium</taxon>
    </lineage>
</organism>
<gene>
    <name evidence="2" type="ORF">H9660_05445</name>
</gene>
<dbReference type="EMBL" id="JACSQZ010000013">
    <property type="protein sequence ID" value="MBD7914583.1"/>
    <property type="molecule type" value="Genomic_DNA"/>
</dbReference>
<protein>
    <submittedName>
        <fullName evidence="2">DUF4007 family protein</fullName>
    </submittedName>
</protein>
<evidence type="ECO:0000313" key="3">
    <source>
        <dbReference type="Proteomes" id="UP000640335"/>
    </source>
</evidence>
<dbReference type="Pfam" id="PF13182">
    <property type="entry name" value="DUF4007"/>
    <property type="match status" value="1"/>
</dbReference>
<sequence>MSNTKIKIRGHESFYIREGWLRKAVVAIEEEAYILSNIQVAIDKLGVGSAMIKSIRYWLQAIGLTEEKRGDKGKRYQELTNSFGRVLYENDPYFEDLGTLYLLHYKLVTNKELATSWNLFFNSVKATELTKYNMEEMLKQLLLNIDPEYLISSRSLSDDCNCIIKTYFAEKNDFENPEDNMICPFSDLGLIKKVSIRGKEEVIYKTKPDKDKLDRLIVLFVIMDNIGEKTSTTIKNLIEDENNIGKVFNLDKNSINNYVDILEDEGYLRVNRTAGLNTIYPTDLAVDILNKYYSEF</sequence>
<proteinExistence type="predicted"/>
<keyword evidence="3" id="KW-1185">Reference proteome</keyword>
<feature type="domain" description="DUF4007" evidence="1">
    <location>
        <begin position="9"/>
        <end position="293"/>
    </location>
</feature>
<comment type="caution">
    <text evidence="2">The sequence shown here is derived from an EMBL/GenBank/DDBJ whole genome shotgun (WGS) entry which is preliminary data.</text>
</comment>
<reference evidence="2 3" key="1">
    <citation type="submission" date="2020-08" db="EMBL/GenBank/DDBJ databases">
        <title>A Genomic Blueprint of the Chicken Gut Microbiome.</title>
        <authorList>
            <person name="Gilroy R."/>
            <person name="Ravi A."/>
            <person name="Getino M."/>
            <person name="Pursley I."/>
            <person name="Horton D.L."/>
            <person name="Alikhan N.-F."/>
            <person name="Baker D."/>
            <person name="Gharbi K."/>
            <person name="Hall N."/>
            <person name="Watson M."/>
            <person name="Adriaenssens E.M."/>
            <person name="Foster-Nyarko E."/>
            <person name="Jarju S."/>
            <person name="Secka A."/>
            <person name="Antonio M."/>
            <person name="Oren A."/>
            <person name="Chaudhuri R."/>
            <person name="La Ragione R.M."/>
            <person name="Hildebrand F."/>
            <person name="Pallen M.J."/>
        </authorList>
    </citation>
    <scope>NUCLEOTIDE SEQUENCE [LARGE SCALE GENOMIC DNA]</scope>
    <source>
        <strain evidence="2 3">Sa3CUN1</strain>
    </source>
</reference>